<dbReference type="Pfam" id="PF03061">
    <property type="entry name" value="4HBT"/>
    <property type="match status" value="1"/>
</dbReference>
<dbReference type="InterPro" id="IPR052061">
    <property type="entry name" value="PTE-AB_protein"/>
</dbReference>
<dbReference type="Proteomes" id="UP001498398">
    <property type="component" value="Unassembled WGS sequence"/>
</dbReference>
<dbReference type="EMBL" id="JBANRG010000066">
    <property type="protein sequence ID" value="KAK7440797.1"/>
    <property type="molecule type" value="Genomic_DNA"/>
</dbReference>
<evidence type="ECO:0000259" key="1">
    <source>
        <dbReference type="Pfam" id="PF03061"/>
    </source>
</evidence>
<dbReference type="CDD" id="cd03443">
    <property type="entry name" value="PaaI_thioesterase"/>
    <property type="match status" value="1"/>
</dbReference>
<comment type="caution">
    <text evidence="2">The sequence shown here is derived from an EMBL/GenBank/DDBJ whole genome shotgun (WGS) entry which is preliminary data.</text>
</comment>
<dbReference type="Gene3D" id="3.10.129.10">
    <property type="entry name" value="Hotdog Thioesterase"/>
    <property type="match status" value="1"/>
</dbReference>
<reference evidence="2 3" key="1">
    <citation type="submission" date="2024-01" db="EMBL/GenBank/DDBJ databases">
        <title>A draft genome for the cacao thread blight pathogen Marasmiellus scandens.</title>
        <authorList>
            <person name="Baruah I.K."/>
            <person name="Leung J."/>
            <person name="Bukari Y."/>
            <person name="Amoako-Attah I."/>
            <person name="Meinhardt L.W."/>
            <person name="Bailey B.A."/>
            <person name="Cohen S.P."/>
        </authorList>
    </citation>
    <scope>NUCLEOTIDE SEQUENCE [LARGE SCALE GENOMIC DNA]</scope>
    <source>
        <strain evidence="2 3">GH-19</strain>
    </source>
</reference>
<dbReference type="InterPro" id="IPR006683">
    <property type="entry name" value="Thioestr_dom"/>
</dbReference>
<feature type="domain" description="Thioesterase" evidence="1">
    <location>
        <begin position="165"/>
        <end position="239"/>
    </location>
</feature>
<organism evidence="2 3">
    <name type="scientific">Marasmiellus scandens</name>
    <dbReference type="NCBI Taxonomy" id="2682957"/>
    <lineage>
        <taxon>Eukaryota</taxon>
        <taxon>Fungi</taxon>
        <taxon>Dikarya</taxon>
        <taxon>Basidiomycota</taxon>
        <taxon>Agaricomycotina</taxon>
        <taxon>Agaricomycetes</taxon>
        <taxon>Agaricomycetidae</taxon>
        <taxon>Agaricales</taxon>
        <taxon>Marasmiineae</taxon>
        <taxon>Omphalotaceae</taxon>
        <taxon>Marasmiellus</taxon>
    </lineage>
</organism>
<name>A0ABR1ITJ8_9AGAR</name>
<dbReference type="PANTHER" id="PTHR47260:SF1">
    <property type="entry name" value="UPF0644 PROTEIN PB2B4.06"/>
    <property type="match status" value="1"/>
</dbReference>
<evidence type="ECO:0000313" key="3">
    <source>
        <dbReference type="Proteomes" id="UP001498398"/>
    </source>
</evidence>
<dbReference type="PANTHER" id="PTHR47260">
    <property type="entry name" value="UPF0644 PROTEIN PB2B4.06"/>
    <property type="match status" value="1"/>
</dbReference>
<dbReference type="InterPro" id="IPR029069">
    <property type="entry name" value="HotDog_dom_sf"/>
</dbReference>
<evidence type="ECO:0000313" key="2">
    <source>
        <dbReference type="EMBL" id="KAK7440797.1"/>
    </source>
</evidence>
<dbReference type="SUPFAM" id="SSF54637">
    <property type="entry name" value="Thioesterase/thiol ester dehydrase-isomerase"/>
    <property type="match status" value="1"/>
</dbReference>
<protein>
    <recommendedName>
        <fullName evidence="1">Thioesterase domain-containing protein</fullName>
    </recommendedName>
</protein>
<proteinExistence type="predicted"/>
<sequence length="282" mass="30695">MSRLSRHFPRNLSGSIRRFSSTSSTRSRPATLFTLGLSTLAVGGAYTLGSVYPPPPLALLFPQPAPPPPTDPSDPAYTAHLQNIENQLQSLSLLQSLRSSSSAEEWYESRPYSNFPEDKRLHHLTAGALRGPGRLAIPPLVRARYDESESMVFIHLGRGLCGHDGIVHGGLLATLLDETMARTAINNLPERIGVTATLDLSYRAPTKADQFVVIKTKLIDVKGRKANVEARVEDMNGTLLVEAKAMFVQPRYANLLNKAAIRQVLGEPPVRGGEELGLAKGK</sequence>
<accession>A0ABR1ITJ8</accession>
<gene>
    <name evidence="2" type="ORF">VKT23_016875</name>
</gene>
<keyword evidence="3" id="KW-1185">Reference proteome</keyword>